<feature type="domain" description="Nudix hydrolase" evidence="2">
    <location>
        <begin position="2"/>
        <end position="138"/>
    </location>
</feature>
<evidence type="ECO:0000256" key="1">
    <source>
        <dbReference type="RuleBase" id="RU003814"/>
    </source>
</evidence>
<name>A0A4D6HC29_9EURY</name>
<dbReference type="GO" id="GO:0019509">
    <property type="term" value="P:L-methionine salvage from methylthioadenosine"/>
    <property type="evidence" value="ECO:0007669"/>
    <property type="project" value="TreeGrafter"/>
</dbReference>
<dbReference type="Proteomes" id="UP000296706">
    <property type="component" value="Chromosome"/>
</dbReference>
<dbReference type="Pfam" id="PF01008">
    <property type="entry name" value="IF-2B"/>
    <property type="match status" value="1"/>
</dbReference>
<dbReference type="OrthoDB" id="27639at2157"/>
<dbReference type="SUPFAM" id="SSF55811">
    <property type="entry name" value="Nudix"/>
    <property type="match status" value="1"/>
</dbReference>
<reference evidence="3 4" key="1">
    <citation type="journal article" date="2019" name="Nat. Commun.">
        <title>A new type of DNA phosphorothioation-based antiviral system in archaea.</title>
        <authorList>
            <person name="Xiong L."/>
            <person name="Liu S."/>
            <person name="Chen S."/>
            <person name="Xiao Y."/>
            <person name="Zhu B."/>
            <person name="Gao Y."/>
            <person name="Zhang Y."/>
            <person name="Chen B."/>
            <person name="Luo J."/>
            <person name="Deng Z."/>
            <person name="Chen X."/>
            <person name="Wang L."/>
            <person name="Chen S."/>
        </authorList>
    </citation>
    <scope>NUCLEOTIDE SEQUENCE [LARGE SCALE GENOMIC DNA]</scope>
    <source>
        <strain evidence="3 4">CBA1105</strain>
    </source>
</reference>
<evidence type="ECO:0000259" key="2">
    <source>
        <dbReference type="PROSITE" id="PS51462"/>
    </source>
</evidence>
<dbReference type="GeneID" id="39848289"/>
<dbReference type="Pfam" id="PF00293">
    <property type="entry name" value="NUDIX"/>
    <property type="match status" value="1"/>
</dbReference>
<dbReference type="PANTHER" id="PTHR43475:SF3">
    <property type="entry name" value="TRANSLATION INITIATION FACTOR EIF-2B SUBUNIT FAMILY PROTEIN (AFU_ORTHOLOGUE AFUA_2G14290)"/>
    <property type="match status" value="1"/>
</dbReference>
<dbReference type="SUPFAM" id="SSF100950">
    <property type="entry name" value="NagB/RpiA/CoA transferase-like"/>
    <property type="match status" value="1"/>
</dbReference>
<gene>
    <name evidence="3" type="ORF">DV733_10460</name>
</gene>
<evidence type="ECO:0000313" key="3">
    <source>
        <dbReference type="EMBL" id="QCC51634.1"/>
    </source>
</evidence>
<dbReference type="KEGG" id="hsn:DV733_10460"/>
<dbReference type="STRING" id="1457250.GCA_000755225_00804"/>
<protein>
    <submittedName>
        <fullName evidence="3">NUDIX domain-containing protein</fullName>
    </submittedName>
</protein>
<keyword evidence="4" id="KW-1185">Reference proteome</keyword>
<comment type="similarity">
    <text evidence="1">Belongs to the eIF-2B alpha/beta/delta subunits family.</text>
</comment>
<dbReference type="AlphaFoldDB" id="A0A4D6HC29"/>
<dbReference type="Gene3D" id="3.40.50.10470">
    <property type="entry name" value="Translation initiation factor eif-2b, domain 2"/>
    <property type="match status" value="1"/>
</dbReference>
<dbReference type="PANTHER" id="PTHR43475">
    <property type="entry name" value="METHYLTHIORIBOSE-1-PHOSPHATE ISOMERASE"/>
    <property type="match status" value="1"/>
</dbReference>
<organism evidence="3 4">
    <name type="scientific">Halapricum salinum</name>
    <dbReference type="NCBI Taxonomy" id="1457250"/>
    <lineage>
        <taxon>Archaea</taxon>
        <taxon>Methanobacteriati</taxon>
        <taxon>Methanobacteriota</taxon>
        <taxon>Stenosarchaea group</taxon>
        <taxon>Halobacteria</taxon>
        <taxon>Halobacteriales</taxon>
        <taxon>Haloarculaceae</taxon>
        <taxon>Halapricum</taxon>
    </lineage>
</organism>
<dbReference type="PROSITE" id="PS51462">
    <property type="entry name" value="NUDIX"/>
    <property type="match status" value="1"/>
</dbReference>
<dbReference type="RefSeq" id="WP_049994752.1">
    <property type="nucleotide sequence ID" value="NZ_CP031310.1"/>
</dbReference>
<dbReference type="EMBL" id="CP031310">
    <property type="protein sequence ID" value="QCC51634.1"/>
    <property type="molecule type" value="Genomic_DNA"/>
</dbReference>
<dbReference type="Gene3D" id="3.90.79.10">
    <property type="entry name" value="Nucleoside Triphosphate Pyrophosphohydrolase"/>
    <property type="match status" value="1"/>
</dbReference>
<dbReference type="InterPro" id="IPR042529">
    <property type="entry name" value="IF_2B-like_C"/>
</dbReference>
<dbReference type="InterPro" id="IPR037171">
    <property type="entry name" value="NagB/RpiA_transferase-like"/>
</dbReference>
<dbReference type="InterPro" id="IPR015797">
    <property type="entry name" value="NUDIX_hydrolase-like_dom_sf"/>
</dbReference>
<evidence type="ECO:0000313" key="4">
    <source>
        <dbReference type="Proteomes" id="UP000296706"/>
    </source>
</evidence>
<proteinExistence type="inferred from homology"/>
<accession>A0A4D6HC29</accession>
<sequence length="414" mass="44626">MDETGVVTCFLRNDGQVLLFRRSEPVGSYPGKWGTVTGHLTPERGAPPDESETAARREIREETGLADAVTLVREAEPFVVEDADRGTHWRVHPLLFECSHREIEPNWETDDWEWVHPTAIRERETVPDLWGSYDRVRPTVETIATDHEHGSAWLSIRALEVLRDEAALADSWADAAAIARELKSARPSMTVVKNRVDRAMSSASEQSAAAVETAARKTIESAVRADREAAAVAAERLEGQRICTFSRSGTVLDALERADPEAVLVGESHPGSEGVGVAESLAESHDVTLSSDAGLVGLLGEWDADAVFVGADTVLSDGGVVNKVGTRGLALAAAREDVRVYVATAADKISPDEDVEIEPSPASIYEGTAPLRVANPLFDVTPPDLLDGICTEKGVLDAASVTSVAARHRSNQDW</sequence>
<dbReference type="InterPro" id="IPR000086">
    <property type="entry name" value="NUDIX_hydrolase_dom"/>
</dbReference>
<dbReference type="InterPro" id="IPR000649">
    <property type="entry name" value="IF-2B-related"/>
</dbReference>
<dbReference type="GO" id="GO:0046523">
    <property type="term" value="F:S-methyl-5-thioribose-1-phosphate isomerase activity"/>
    <property type="evidence" value="ECO:0007669"/>
    <property type="project" value="TreeGrafter"/>
</dbReference>